<dbReference type="EMBL" id="FQVF01000004">
    <property type="protein sequence ID" value="SHE88170.1"/>
    <property type="molecule type" value="Genomic_DNA"/>
</dbReference>
<dbReference type="PANTHER" id="PTHR43140">
    <property type="entry name" value="TYPE-1 RESTRICTION ENZYME ECOKI SPECIFICITY PROTEIN"/>
    <property type="match status" value="1"/>
</dbReference>
<keyword evidence="2" id="KW-0680">Restriction system</keyword>
<dbReference type="AlphaFoldDB" id="A0A1M4X401"/>
<dbReference type="Proteomes" id="UP000184517">
    <property type="component" value="Unassembled WGS sequence"/>
</dbReference>
<gene>
    <name evidence="6" type="ORF">SAMN02745753_00961</name>
</gene>
<evidence type="ECO:0000313" key="7">
    <source>
        <dbReference type="Proteomes" id="UP000184517"/>
    </source>
</evidence>
<dbReference type="CDD" id="cd17254">
    <property type="entry name" value="RMtype1_S_FclI-TRD1-CR1_like"/>
    <property type="match status" value="1"/>
</dbReference>
<name>A0A1M4X401_9GAMM</name>
<keyword evidence="3" id="KW-0238">DNA-binding</keyword>
<dbReference type="PANTHER" id="PTHR43140:SF1">
    <property type="entry name" value="TYPE I RESTRICTION ENZYME ECOKI SPECIFICITY SUBUNIT"/>
    <property type="match status" value="1"/>
</dbReference>
<dbReference type="RefSeq" id="WP_072838590.1">
    <property type="nucleotide sequence ID" value="NZ_FQVF01000004.1"/>
</dbReference>
<dbReference type="InterPro" id="IPR051212">
    <property type="entry name" value="Type-I_RE_S_subunit"/>
</dbReference>
<keyword evidence="7" id="KW-1185">Reference proteome</keyword>
<evidence type="ECO:0000256" key="1">
    <source>
        <dbReference type="ARBA" id="ARBA00010923"/>
    </source>
</evidence>
<organism evidence="6 7">
    <name type="scientific">Marinomonas polaris DSM 16579</name>
    <dbReference type="NCBI Taxonomy" id="1122206"/>
    <lineage>
        <taxon>Bacteria</taxon>
        <taxon>Pseudomonadati</taxon>
        <taxon>Pseudomonadota</taxon>
        <taxon>Gammaproteobacteria</taxon>
        <taxon>Oceanospirillales</taxon>
        <taxon>Oceanospirillaceae</taxon>
        <taxon>Marinomonas</taxon>
    </lineage>
</organism>
<protein>
    <submittedName>
        <fullName evidence="6">Type I restriction enzyme, S subunit</fullName>
    </submittedName>
</protein>
<dbReference type="GO" id="GO:0003677">
    <property type="term" value="F:DNA binding"/>
    <property type="evidence" value="ECO:0007669"/>
    <property type="project" value="UniProtKB-KW"/>
</dbReference>
<dbReference type="CDD" id="cd17278">
    <property type="entry name" value="RMtype1_S_LdeBORF1052P-TRD2-CR2"/>
    <property type="match status" value="1"/>
</dbReference>
<feature type="coiled-coil region" evidence="4">
    <location>
        <begin position="155"/>
        <end position="182"/>
    </location>
</feature>
<proteinExistence type="inferred from homology"/>
<sequence length="399" mass="45949">MAVELKKLGDVCRLINGRAYKKHEMLSEGKYPLLRVGNFFTNRSWFYSDLELSEDKYCDKGDLLYAWSASFGPRIWDGDKVIYHYHIWKIELNNDLVDKGYLFHLLEWDTEQIKEEQGTGTTMIHVTKGAMENRLLPFPSIPEQKLIVSILDTVFANLEQTRAKTEQNLKNARELFDSYLQQVFSQKGEGWVDLPLGRVCTFKHGFAFKSEFFVDESDLILLTPGNFYEDGGYRDRGGKQKYYKGEFPKEFLLSEGSLLVAMTEQAAGLLGSSALVPNGHNFLHNQRLGLVEITSEFKNKVSLKFLFHLFNTKHFRQKVQETATGLKVRHTSPKKMEVISVPFLMNLNEQEAIAQKLFKAKERAIELETIYQKKLNAIDELKKSILQKAFSGELTKTVE</sequence>
<dbReference type="InterPro" id="IPR000055">
    <property type="entry name" value="Restrct_endonuc_typeI_TRD"/>
</dbReference>
<evidence type="ECO:0000256" key="2">
    <source>
        <dbReference type="ARBA" id="ARBA00022747"/>
    </source>
</evidence>
<dbReference type="GO" id="GO:0009307">
    <property type="term" value="P:DNA restriction-modification system"/>
    <property type="evidence" value="ECO:0007669"/>
    <property type="project" value="UniProtKB-KW"/>
</dbReference>
<dbReference type="Pfam" id="PF01420">
    <property type="entry name" value="Methylase_S"/>
    <property type="match status" value="2"/>
</dbReference>
<evidence type="ECO:0000256" key="4">
    <source>
        <dbReference type="SAM" id="Coils"/>
    </source>
</evidence>
<dbReference type="Gene3D" id="3.90.220.20">
    <property type="entry name" value="DNA methylase specificity domains"/>
    <property type="match status" value="2"/>
</dbReference>
<evidence type="ECO:0000259" key="5">
    <source>
        <dbReference type="Pfam" id="PF01420"/>
    </source>
</evidence>
<dbReference type="STRING" id="1122206.SAMN02745753_00961"/>
<dbReference type="InterPro" id="IPR044946">
    <property type="entry name" value="Restrct_endonuc_typeI_TRD_sf"/>
</dbReference>
<evidence type="ECO:0000256" key="3">
    <source>
        <dbReference type="ARBA" id="ARBA00023125"/>
    </source>
</evidence>
<feature type="domain" description="Type I restriction modification DNA specificity" evidence="5">
    <location>
        <begin position="4"/>
        <end position="162"/>
    </location>
</feature>
<keyword evidence="4" id="KW-0175">Coiled coil</keyword>
<feature type="domain" description="Type I restriction modification DNA specificity" evidence="5">
    <location>
        <begin position="189"/>
        <end position="372"/>
    </location>
</feature>
<evidence type="ECO:0000313" key="6">
    <source>
        <dbReference type="EMBL" id="SHE88170.1"/>
    </source>
</evidence>
<accession>A0A1M4X401</accession>
<comment type="similarity">
    <text evidence="1">Belongs to the type-I restriction system S methylase family.</text>
</comment>
<dbReference type="SUPFAM" id="SSF116734">
    <property type="entry name" value="DNA methylase specificity domain"/>
    <property type="match status" value="2"/>
</dbReference>
<reference evidence="7" key="1">
    <citation type="submission" date="2016-11" db="EMBL/GenBank/DDBJ databases">
        <authorList>
            <person name="Varghese N."/>
            <person name="Submissions S."/>
        </authorList>
    </citation>
    <scope>NUCLEOTIDE SEQUENCE [LARGE SCALE GENOMIC DNA]</scope>
    <source>
        <strain evidence="7">DSM 16579</strain>
    </source>
</reference>